<feature type="region of interest" description="Disordered" evidence="1">
    <location>
        <begin position="19"/>
        <end position="40"/>
    </location>
</feature>
<keyword evidence="3" id="KW-1185">Reference proteome</keyword>
<reference evidence="2 3" key="1">
    <citation type="journal article" date="2014" name="Int. J. Syst. Evol. Microbiol.">
        <title>Fulvimonas yonginensis sp. nov., isolated from greenhouse soil, and emended description of the genus Fulvimonas.</title>
        <authorList>
            <person name="Ahn J.H."/>
            <person name="Kim S.J."/>
            <person name="Weon H.Y."/>
            <person name="Hong S.B."/>
            <person name="Seok S.J."/>
            <person name="Kwon S.W."/>
        </authorList>
    </citation>
    <scope>NUCLEOTIDE SEQUENCE [LARGE SCALE GENOMIC DNA]</scope>
    <source>
        <strain evidence="2 3">KACC 16952</strain>
    </source>
</reference>
<organism evidence="2 3">
    <name type="scientific">Fulvimonas yonginensis</name>
    <dbReference type="NCBI Taxonomy" id="1495200"/>
    <lineage>
        <taxon>Bacteria</taxon>
        <taxon>Pseudomonadati</taxon>
        <taxon>Pseudomonadota</taxon>
        <taxon>Gammaproteobacteria</taxon>
        <taxon>Lysobacterales</taxon>
        <taxon>Rhodanobacteraceae</taxon>
        <taxon>Fulvimonas</taxon>
    </lineage>
</organism>
<name>A0ABU8JDE7_9GAMM</name>
<dbReference type="RefSeq" id="WP_336807794.1">
    <property type="nucleotide sequence ID" value="NZ_JBBBNY010000006.1"/>
</dbReference>
<proteinExistence type="predicted"/>
<evidence type="ECO:0000313" key="3">
    <source>
        <dbReference type="Proteomes" id="UP001381174"/>
    </source>
</evidence>
<protein>
    <submittedName>
        <fullName evidence="2">Uncharacterized protein</fullName>
    </submittedName>
</protein>
<accession>A0ABU8JDE7</accession>
<gene>
    <name evidence="2" type="ORF">WAT24_10400</name>
</gene>
<evidence type="ECO:0000313" key="2">
    <source>
        <dbReference type="EMBL" id="MEI7037166.1"/>
    </source>
</evidence>
<comment type="caution">
    <text evidence="2">The sequence shown here is derived from an EMBL/GenBank/DDBJ whole genome shotgun (WGS) entry which is preliminary data.</text>
</comment>
<dbReference type="EMBL" id="JBBBNY010000006">
    <property type="protein sequence ID" value="MEI7037166.1"/>
    <property type="molecule type" value="Genomic_DNA"/>
</dbReference>
<sequence>MRARNAARFPALAWTRGSGGEWRATGRDEDQAPREVSVPSEQREVLHVAAYAGPRELRALMDAIQANYCHAAAAMAPRDVNCGDDWHLPEA</sequence>
<feature type="compositionally biased region" description="Basic and acidic residues" evidence="1">
    <location>
        <begin position="24"/>
        <end position="33"/>
    </location>
</feature>
<evidence type="ECO:0000256" key="1">
    <source>
        <dbReference type="SAM" id="MobiDB-lite"/>
    </source>
</evidence>
<dbReference type="Proteomes" id="UP001381174">
    <property type="component" value="Unassembled WGS sequence"/>
</dbReference>